<feature type="transmembrane region" description="Helical" evidence="2">
    <location>
        <begin position="14"/>
        <end position="32"/>
    </location>
</feature>
<dbReference type="Proteomes" id="UP000528734">
    <property type="component" value="Unassembled WGS sequence"/>
</dbReference>
<evidence type="ECO:0000313" key="3">
    <source>
        <dbReference type="EMBL" id="NOJ48661.1"/>
    </source>
</evidence>
<evidence type="ECO:0000313" key="4">
    <source>
        <dbReference type="Proteomes" id="UP000528734"/>
    </source>
</evidence>
<gene>
    <name evidence="3" type="ORF">HCN50_20790</name>
</gene>
<keyword evidence="2" id="KW-0472">Membrane</keyword>
<evidence type="ECO:0000256" key="2">
    <source>
        <dbReference type="SAM" id="Phobius"/>
    </source>
</evidence>
<dbReference type="AlphaFoldDB" id="A0A7Y4M3M9"/>
<feature type="region of interest" description="Disordered" evidence="1">
    <location>
        <begin position="40"/>
        <end position="113"/>
    </location>
</feature>
<name>A0A7Y4M3M9_9BRAD</name>
<evidence type="ECO:0000256" key="1">
    <source>
        <dbReference type="SAM" id="MobiDB-lite"/>
    </source>
</evidence>
<keyword evidence="2" id="KW-1133">Transmembrane helix</keyword>
<reference evidence="3 4" key="1">
    <citation type="submission" date="2020-03" db="EMBL/GenBank/DDBJ databases">
        <title>Bradyrhizobium diversity isolated from nodules of Muelleranthus trifoliolatus.</title>
        <authorList>
            <person name="Klepa M."/>
            <person name="Helene L."/>
            <person name="Hungria M."/>
        </authorList>
    </citation>
    <scope>NUCLEOTIDE SEQUENCE [LARGE SCALE GENOMIC DNA]</scope>
    <source>
        <strain evidence="3 4">WSM 1744</strain>
    </source>
</reference>
<feature type="compositionally biased region" description="Polar residues" evidence="1">
    <location>
        <begin position="42"/>
        <end position="56"/>
    </location>
</feature>
<keyword evidence="4" id="KW-1185">Reference proteome</keyword>
<comment type="caution">
    <text evidence="3">The sequence shown here is derived from an EMBL/GenBank/DDBJ whole genome shotgun (WGS) entry which is preliminary data.</text>
</comment>
<dbReference type="EMBL" id="JAAVLW010000006">
    <property type="protein sequence ID" value="NOJ48661.1"/>
    <property type="molecule type" value="Genomic_DNA"/>
</dbReference>
<proteinExistence type="predicted"/>
<protein>
    <submittedName>
        <fullName evidence="3">Uncharacterized protein</fullName>
    </submittedName>
</protein>
<organism evidence="3 4">
    <name type="scientific">Bradyrhizobium archetypum</name>
    <dbReference type="NCBI Taxonomy" id="2721160"/>
    <lineage>
        <taxon>Bacteria</taxon>
        <taxon>Pseudomonadati</taxon>
        <taxon>Pseudomonadota</taxon>
        <taxon>Alphaproteobacteria</taxon>
        <taxon>Hyphomicrobiales</taxon>
        <taxon>Nitrobacteraceae</taxon>
        <taxon>Bradyrhizobium</taxon>
    </lineage>
</organism>
<keyword evidence="2" id="KW-0812">Transmembrane</keyword>
<accession>A0A7Y4M3M9</accession>
<sequence>MPADHRQREYRRDMLGASTLIAVGLIISALSLTEIRARDSQHVAQATPPTQSTPGSETKPPAPSEPGTTGQRPHDIPPQPARPDPEAQKLGAQPALPPAPAEKVAPPIREKEK</sequence>